<organism evidence="9 10">
    <name type="scientific">Antricoccus suffuscus</name>
    <dbReference type="NCBI Taxonomy" id="1629062"/>
    <lineage>
        <taxon>Bacteria</taxon>
        <taxon>Bacillati</taxon>
        <taxon>Actinomycetota</taxon>
        <taxon>Actinomycetes</taxon>
        <taxon>Geodermatophilales</taxon>
        <taxon>Antricoccaceae</taxon>
        <taxon>Antricoccus</taxon>
    </lineage>
</organism>
<dbReference type="GO" id="GO:0016887">
    <property type="term" value="F:ATP hydrolysis activity"/>
    <property type="evidence" value="ECO:0007669"/>
    <property type="project" value="InterPro"/>
</dbReference>
<comment type="similarity">
    <text evidence="2">Belongs to the ABC transporter superfamily.</text>
</comment>
<dbReference type="GO" id="GO:0015833">
    <property type="term" value="P:peptide transport"/>
    <property type="evidence" value="ECO:0007669"/>
    <property type="project" value="InterPro"/>
</dbReference>
<dbReference type="Gene3D" id="3.40.50.300">
    <property type="entry name" value="P-loop containing nucleotide triphosphate hydrolases"/>
    <property type="match status" value="1"/>
</dbReference>
<dbReference type="PROSITE" id="PS00211">
    <property type="entry name" value="ABC_TRANSPORTER_1"/>
    <property type="match status" value="1"/>
</dbReference>
<name>A0A2T1A640_9ACTN</name>
<evidence type="ECO:0000256" key="3">
    <source>
        <dbReference type="ARBA" id="ARBA00022448"/>
    </source>
</evidence>
<sequence length="328" mass="35304">MSTDVNVLEVTDLVVEAQTRNGAITIVDGVSLSIAPGETLGLVGESGSGKSMTALAILRLLGSGVHITSGQVKINGTDLTTLGAEQMRAIRGHKVGMVFQEPMTALDPAYSVGEQIAEGVRQHLGWSKKKAWARAVEMLDRVGIPSAAKRASDYPHHFSGGMRQRVVIAIALACEPALLLADEPTTALDVTVQDQILGLLKDLQEQENLAVLFISHDLGVIADICDRVAVMYAGQVVESTDVMDLFAQTQHPYTEALLRSIPSGQNRRLVPIPGMVPTFDQMPAGCRFAPRCTLARDECRVGPIDLRPIEGAHLARCLFPARERVEVI</sequence>
<dbReference type="GO" id="GO:0005524">
    <property type="term" value="F:ATP binding"/>
    <property type="evidence" value="ECO:0007669"/>
    <property type="project" value="UniProtKB-KW"/>
</dbReference>
<comment type="caution">
    <text evidence="9">The sequence shown here is derived from an EMBL/GenBank/DDBJ whole genome shotgun (WGS) entry which is preliminary data.</text>
</comment>
<gene>
    <name evidence="9" type="ORF">CLV47_101148</name>
</gene>
<dbReference type="RefSeq" id="WP_106347084.1">
    <property type="nucleotide sequence ID" value="NZ_PVUE01000001.1"/>
</dbReference>
<dbReference type="SMART" id="SM00382">
    <property type="entry name" value="AAA"/>
    <property type="match status" value="1"/>
</dbReference>
<evidence type="ECO:0000313" key="10">
    <source>
        <dbReference type="Proteomes" id="UP000237752"/>
    </source>
</evidence>
<evidence type="ECO:0000256" key="7">
    <source>
        <dbReference type="ARBA" id="ARBA00023136"/>
    </source>
</evidence>
<dbReference type="InterPro" id="IPR017871">
    <property type="entry name" value="ABC_transporter-like_CS"/>
</dbReference>
<proteinExistence type="inferred from homology"/>
<dbReference type="PANTHER" id="PTHR43297">
    <property type="entry name" value="OLIGOPEPTIDE TRANSPORT ATP-BINDING PROTEIN APPD"/>
    <property type="match status" value="1"/>
</dbReference>
<feature type="domain" description="ABC transporter" evidence="8">
    <location>
        <begin position="8"/>
        <end position="258"/>
    </location>
</feature>
<evidence type="ECO:0000313" key="9">
    <source>
        <dbReference type="EMBL" id="PRZ44024.1"/>
    </source>
</evidence>
<dbReference type="InterPro" id="IPR003439">
    <property type="entry name" value="ABC_transporter-like_ATP-bd"/>
</dbReference>
<dbReference type="OrthoDB" id="9809030at2"/>
<evidence type="ECO:0000256" key="4">
    <source>
        <dbReference type="ARBA" id="ARBA00022475"/>
    </source>
</evidence>
<keyword evidence="5" id="KW-0547">Nucleotide-binding</keyword>
<evidence type="ECO:0000259" key="8">
    <source>
        <dbReference type="PROSITE" id="PS50893"/>
    </source>
</evidence>
<dbReference type="InterPro" id="IPR050388">
    <property type="entry name" value="ABC_Ni/Peptide_Import"/>
</dbReference>
<keyword evidence="6 9" id="KW-0067">ATP-binding</keyword>
<dbReference type="InterPro" id="IPR003593">
    <property type="entry name" value="AAA+_ATPase"/>
</dbReference>
<comment type="subcellular location">
    <subcellularLocation>
        <location evidence="1">Cell membrane</location>
        <topology evidence="1">Peripheral membrane protein</topology>
    </subcellularLocation>
</comment>
<keyword evidence="4" id="KW-1003">Cell membrane</keyword>
<dbReference type="Pfam" id="PF08352">
    <property type="entry name" value="oligo_HPY"/>
    <property type="match status" value="1"/>
</dbReference>
<dbReference type="GO" id="GO:0005886">
    <property type="term" value="C:plasma membrane"/>
    <property type="evidence" value="ECO:0007669"/>
    <property type="project" value="UniProtKB-SubCell"/>
</dbReference>
<dbReference type="PROSITE" id="PS50893">
    <property type="entry name" value="ABC_TRANSPORTER_2"/>
    <property type="match status" value="1"/>
</dbReference>
<dbReference type="PANTHER" id="PTHR43297:SF2">
    <property type="entry name" value="DIPEPTIDE TRANSPORT ATP-BINDING PROTEIN DPPD"/>
    <property type="match status" value="1"/>
</dbReference>
<dbReference type="InterPro" id="IPR027417">
    <property type="entry name" value="P-loop_NTPase"/>
</dbReference>
<dbReference type="SUPFAM" id="SSF52540">
    <property type="entry name" value="P-loop containing nucleoside triphosphate hydrolases"/>
    <property type="match status" value="1"/>
</dbReference>
<evidence type="ECO:0000256" key="6">
    <source>
        <dbReference type="ARBA" id="ARBA00022840"/>
    </source>
</evidence>
<keyword evidence="7" id="KW-0472">Membrane</keyword>
<dbReference type="CDD" id="cd03257">
    <property type="entry name" value="ABC_NikE_OppD_transporters"/>
    <property type="match status" value="1"/>
</dbReference>
<dbReference type="Proteomes" id="UP000237752">
    <property type="component" value="Unassembled WGS sequence"/>
</dbReference>
<evidence type="ECO:0000256" key="1">
    <source>
        <dbReference type="ARBA" id="ARBA00004202"/>
    </source>
</evidence>
<accession>A0A2T1A640</accession>
<protein>
    <submittedName>
        <fullName evidence="9">Oligopeptide/dipeptide ABC transporter ATP-binding protein</fullName>
    </submittedName>
</protein>
<reference evidence="9 10" key="1">
    <citation type="submission" date="2018-03" db="EMBL/GenBank/DDBJ databases">
        <title>Genomic Encyclopedia of Archaeal and Bacterial Type Strains, Phase II (KMG-II): from individual species to whole genera.</title>
        <authorList>
            <person name="Goeker M."/>
        </authorList>
    </citation>
    <scope>NUCLEOTIDE SEQUENCE [LARGE SCALE GENOMIC DNA]</scope>
    <source>
        <strain evidence="9 10">DSM 100065</strain>
    </source>
</reference>
<dbReference type="NCBIfam" id="TIGR01727">
    <property type="entry name" value="oligo_HPY"/>
    <property type="match status" value="1"/>
</dbReference>
<evidence type="ECO:0000256" key="2">
    <source>
        <dbReference type="ARBA" id="ARBA00005417"/>
    </source>
</evidence>
<evidence type="ECO:0000256" key="5">
    <source>
        <dbReference type="ARBA" id="ARBA00022741"/>
    </source>
</evidence>
<keyword evidence="3" id="KW-0813">Transport</keyword>
<dbReference type="EMBL" id="PVUE01000001">
    <property type="protein sequence ID" value="PRZ44024.1"/>
    <property type="molecule type" value="Genomic_DNA"/>
</dbReference>
<dbReference type="AlphaFoldDB" id="A0A2T1A640"/>
<dbReference type="Pfam" id="PF00005">
    <property type="entry name" value="ABC_tran"/>
    <property type="match status" value="1"/>
</dbReference>
<keyword evidence="10" id="KW-1185">Reference proteome</keyword>
<dbReference type="InterPro" id="IPR013563">
    <property type="entry name" value="Oligopep_ABC_C"/>
</dbReference>
<dbReference type="FunFam" id="3.40.50.300:FF:000016">
    <property type="entry name" value="Oligopeptide ABC transporter ATP-binding component"/>
    <property type="match status" value="1"/>
</dbReference>